<dbReference type="InterPro" id="IPR018060">
    <property type="entry name" value="HTH_AraC"/>
</dbReference>
<dbReference type="EMBL" id="WMJX01000041">
    <property type="protein sequence ID" value="MTG99065.1"/>
    <property type="molecule type" value="Genomic_DNA"/>
</dbReference>
<dbReference type="Pfam" id="PF12833">
    <property type="entry name" value="HTH_18"/>
    <property type="match status" value="1"/>
</dbReference>
<dbReference type="PANTHER" id="PTHR47893">
    <property type="entry name" value="REGULATORY PROTEIN PCHR"/>
    <property type="match status" value="1"/>
</dbReference>
<gene>
    <name evidence="5" type="ORF">GJV76_13135</name>
</gene>
<protein>
    <submittedName>
        <fullName evidence="5">Helix-turn-helix domain-containing protein</fullName>
    </submittedName>
</protein>
<dbReference type="GO" id="GO:0043565">
    <property type="term" value="F:sequence-specific DNA binding"/>
    <property type="evidence" value="ECO:0007669"/>
    <property type="project" value="InterPro"/>
</dbReference>
<evidence type="ECO:0000256" key="1">
    <source>
        <dbReference type="ARBA" id="ARBA00023015"/>
    </source>
</evidence>
<dbReference type="SMART" id="SM00342">
    <property type="entry name" value="HTH_ARAC"/>
    <property type="match status" value="1"/>
</dbReference>
<organism evidence="5 6">
    <name type="scientific">Myroides albus</name>
    <dbReference type="NCBI Taxonomy" id="2562892"/>
    <lineage>
        <taxon>Bacteria</taxon>
        <taxon>Pseudomonadati</taxon>
        <taxon>Bacteroidota</taxon>
        <taxon>Flavobacteriia</taxon>
        <taxon>Flavobacteriales</taxon>
        <taxon>Flavobacteriaceae</taxon>
        <taxon>Myroides</taxon>
    </lineage>
</organism>
<dbReference type="AlphaFoldDB" id="A0A6I3LSY8"/>
<dbReference type="Proteomes" id="UP000438760">
    <property type="component" value="Unassembled WGS sequence"/>
</dbReference>
<dbReference type="InterPro" id="IPR009057">
    <property type="entry name" value="Homeodomain-like_sf"/>
</dbReference>
<dbReference type="SUPFAM" id="SSF46689">
    <property type="entry name" value="Homeodomain-like"/>
    <property type="match status" value="2"/>
</dbReference>
<evidence type="ECO:0000259" key="4">
    <source>
        <dbReference type="PROSITE" id="PS01124"/>
    </source>
</evidence>
<dbReference type="Gene3D" id="1.10.10.60">
    <property type="entry name" value="Homeodomain-like"/>
    <property type="match status" value="1"/>
</dbReference>
<evidence type="ECO:0000313" key="5">
    <source>
        <dbReference type="EMBL" id="MTG99065.1"/>
    </source>
</evidence>
<keyword evidence="6" id="KW-1185">Reference proteome</keyword>
<dbReference type="PROSITE" id="PS01124">
    <property type="entry name" value="HTH_ARAC_FAMILY_2"/>
    <property type="match status" value="1"/>
</dbReference>
<keyword evidence="1" id="KW-0805">Transcription regulation</keyword>
<dbReference type="InterPro" id="IPR020449">
    <property type="entry name" value="Tscrpt_reg_AraC-type_HTH"/>
</dbReference>
<dbReference type="PANTHER" id="PTHR47893:SF1">
    <property type="entry name" value="REGULATORY PROTEIN PCHR"/>
    <property type="match status" value="1"/>
</dbReference>
<evidence type="ECO:0000256" key="2">
    <source>
        <dbReference type="ARBA" id="ARBA00023125"/>
    </source>
</evidence>
<proteinExistence type="predicted"/>
<dbReference type="PRINTS" id="PR00032">
    <property type="entry name" value="HTHARAC"/>
</dbReference>
<keyword evidence="2" id="KW-0238">DNA-binding</keyword>
<feature type="domain" description="HTH araC/xylS-type" evidence="4">
    <location>
        <begin position="230"/>
        <end position="328"/>
    </location>
</feature>
<comment type="caution">
    <text evidence="5">The sequence shown here is derived from an EMBL/GenBank/DDBJ whole genome shotgun (WGS) entry which is preliminary data.</text>
</comment>
<dbReference type="InterPro" id="IPR053142">
    <property type="entry name" value="PchR_regulatory_protein"/>
</dbReference>
<dbReference type="RefSeq" id="WP_155093070.1">
    <property type="nucleotide sequence ID" value="NZ_WMJX01000041.1"/>
</dbReference>
<accession>A0A6I3LSY8</accession>
<sequence>MNLRVYDNSQGLMLFEKHYPDWFASFKDGIEVKQSTMNSALAKGDTMEIFLEGIHITFGDTFFKKPIVVEFESNFETIEMHFALKGSNLARTSNISSDIAFKANQHNILYGNRISGKMDWSSEYFETCEINIAPVFFEKFLPDTHGVFDHFRNLLSKGQSGLFSESHRIITPDMYDIIHQIKYCQRKGTFKRMFIESKVLELLLLQLEQFTTDTPSLGYSLRKADIDKLHAVRDYITSHLDSSATLLELAHRVGTNDFLLKKGFKELFGTTVFGYWNDVKMQKANRLLNQGDYSIAEIAHMVGYSNARHFSTAFKRKYGIVPSQIKNRV</sequence>
<reference evidence="5 6" key="1">
    <citation type="submission" date="2019-11" db="EMBL/GenBank/DDBJ databases">
        <title>Genome of Strain BIT-d1.</title>
        <authorList>
            <person name="Yang Y."/>
        </authorList>
    </citation>
    <scope>NUCLEOTIDE SEQUENCE [LARGE SCALE GENOMIC DNA]</scope>
    <source>
        <strain evidence="5 6">BIT-d1</strain>
    </source>
</reference>
<keyword evidence="3" id="KW-0804">Transcription</keyword>
<name>A0A6I3LSY8_9FLAO</name>
<evidence type="ECO:0000256" key="3">
    <source>
        <dbReference type="ARBA" id="ARBA00023163"/>
    </source>
</evidence>
<evidence type="ECO:0000313" key="6">
    <source>
        <dbReference type="Proteomes" id="UP000438760"/>
    </source>
</evidence>
<dbReference type="OrthoDB" id="799767at2"/>
<dbReference type="GO" id="GO:0003700">
    <property type="term" value="F:DNA-binding transcription factor activity"/>
    <property type="evidence" value="ECO:0007669"/>
    <property type="project" value="InterPro"/>
</dbReference>